<keyword evidence="2" id="KW-0732">Signal</keyword>
<organism evidence="3 4">
    <name type="scientific">Oryza sativa subsp. indica</name>
    <name type="common">Rice</name>
    <dbReference type="NCBI Taxonomy" id="39946"/>
    <lineage>
        <taxon>Eukaryota</taxon>
        <taxon>Viridiplantae</taxon>
        <taxon>Streptophyta</taxon>
        <taxon>Embryophyta</taxon>
        <taxon>Tracheophyta</taxon>
        <taxon>Spermatophyta</taxon>
        <taxon>Magnoliopsida</taxon>
        <taxon>Liliopsida</taxon>
        <taxon>Poales</taxon>
        <taxon>Poaceae</taxon>
        <taxon>BOP clade</taxon>
        <taxon>Oryzoideae</taxon>
        <taxon>Oryzeae</taxon>
        <taxon>Oryzinae</taxon>
        <taxon>Oryza</taxon>
        <taxon>Oryza sativa</taxon>
    </lineage>
</organism>
<keyword evidence="4" id="KW-1185">Reference proteome</keyword>
<evidence type="ECO:0000313" key="3">
    <source>
        <dbReference type="EMBL" id="EAZ08228.1"/>
    </source>
</evidence>
<reference evidence="3 4" key="1">
    <citation type="journal article" date="2005" name="PLoS Biol.">
        <title>The genomes of Oryza sativa: a history of duplications.</title>
        <authorList>
            <person name="Yu J."/>
            <person name="Wang J."/>
            <person name="Lin W."/>
            <person name="Li S."/>
            <person name="Li H."/>
            <person name="Zhou J."/>
            <person name="Ni P."/>
            <person name="Dong W."/>
            <person name="Hu S."/>
            <person name="Zeng C."/>
            <person name="Zhang J."/>
            <person name="Zhang Y."/>
            <person name="Li R."/>
            <person name="Xu Z."/>
            <person name="Li S."/>
            <person name="Li X."/>
            <person name="Zheng H."/>
            <person name="Cong L."/>
            <person name="Lin L."/>
            <person name="Yin J."/>
            <person name="Geng J."/>
            <person name="Li G."/>
            <person name="Shi J."/>
            <person name="Liu J."/>
            <person name="Lv H."/>
            <person name="Li J."/>
            <person name="Wang J."/>
            <person name="Deng Y."/>
            <person name="Ran L."/>
            <person name="Shi X."/>
            <person name="Wang X."/>
            <person name="Wu Q."/>
            <person name="Li C."/>
            <person name="Ren X."/>
            <person name="Wang J."/>
            <person name="Wang X."/>
            <person name="Li D."/>
            <person name="Liu D."/>
            <person name="Zhang X."/>
            <person name="Ji Z."/>
            <person name="Zhao W."/>
            <person name="Sun Y."/>
            <person name="Zhang Z."/>
            <person name="Bao J."/>
            <person name="Han Y."/>
            <person name="Dong L."/>
            <person name="Ji J."/>
            <person name="Chen P."/>
            <person name="Wu S."/>
            <person name="Liu J."/>
            <person name="Xiao Y."/>
            <person name="Bu D."/>
            <person name="Tan J."/>
            <person name="Yang L."/>
            <person name="Ye C."/>
            <person name="Zhang J."/>
            <person name="Xu J."/>
            <person name="Zhou Y."/>
            <person name="Yu Y."/>
            <person name="Zhang B."/>
            <person name="Zhuang S."/>
            <person name="Wei H."/>
            <person name="Liu B."/>
            <person name="Lei M."/>
            <person name="Yu H."/>
            <person name="Li Y."/>
            <person name="Xu H."/>
            <person name="Wei S."/>
            <person name="He X."/>
            <person name="Fang L."/>
            <person name="Zhang Z."/>
            <person name="Zhang Y."/>
            <person name="Huang X."/>
            <person name="Su Z."/>
            <person name="Tong W."/>
            <person name="Li J."/>
            <person name="Tong Z."/>
            <person name="Li S."/>
            <person name="Ye J."/>
            <person name="Wang L."/>
            <person name="Fang L."/>
            <person name="Lei T."/>
            <person name="Chen C."/>
            <person name="Chen H."/>
            <person name="Xu Z."/>
            <person name="Li H."/>
            <person name="Huang H."/>
            <person name="Zhang F."/>
            <person name="Xu H."/>
            <person name="Li N."/>
            <person name="Zhao C."/>
            <person name="Li S."/>
            <person name="Dong L."/>
            <person name="Huang Y."/>
            <person name="Li L."/>
            <person name="Xi Y."/>
            <person name="Qi Q."/>
            <person name="Li W."/>
            <person name="Zhang B."/>
            <person name="Hu W."/>
            <person name="Zhang Y."/>
            <person name="Tian X."/>
            <person name="Jiao Y."/>
            <person name="Liang X."/>
            <person name="Jin J."/>
            <person name="Gao L."/>
            <person name="Zheng W."/>
            <person name="Hao B."/>
            <person name="Liu S."/>
            <person name="Wang W."/>
            <person name="Yuan L."/>
            <person name="Cao M."/>
            <person name="McDermott J."/>
            <person name="Samudrala R."/>
            <person name="Wang J."/>
            <person name="Wong G.K."/>
            <person name="Yang H."/>
        </authorList>
    </citation>
    <scope>NUCLEOTIDE SEQUENCE [LARGE SCALE GENOMIC DNA]</scope>
    <source>
        <strain evidence="4">cv. 93-11</strain>
    </source>
</reference>
<feature type="compositionally biased region" description="Pro residues" evidence="1">
    <location>
        <begin position="179"/>
        <end position="188"/>
    </location>
</feature>
<dbReference type="AlphaFoldDB" id="A2YYR7"/>
<feature type="chain" id="PRO_5002648953" evidence="2">
    <location>
        <begin position="24"/>
        <end position="290"/>
    </location>
</feature>
<dbReference type="HOGENOM" id="CLU_961044_0_0_1"/>
<feature type="region of interest" description="Disordered" evidence="1">
    <location>
        <begin position="27"/>
        <end position="48"/>
    </location>
</feature>
<sequence length="290" mass="31266">MTVGPHVSLNSFFFLIFSPFSRARSSSAHKRKSTSQHKHEQQEDKGKKSRAAFLSFSLLAWLSKLTAKNNAAAAKPKPSAPADKSAITVTGGFPSCFFKGASTSTRLWPRGSSTTAVAITRACSVRLGAEDDVTATVRHGRGEETAEPPAPAPQRRWVAVILWEDPGSAGGCRRARAVPPAPSTPRPFSPTTLSASASASTLAAAATTTSSKRHRPEVLPVLPRPRSMRTSRPRSRSTSARRRWLVRDHGAATTTMTTAADGGPDDDSRGVLVNLSARRQQREEGWGWEW</sequence>
<evidence type="ECO:0000256" key="2">
    <source>
        <dbReference type="SAM" id="SignalP"/>
    </source>
</evidence>
<feature type="compositionally biased region" description="Low complexity" evidence="1">
    <location>
        <begin position="189"/>
        <end position="210"/>
    </location>
</feature>
<feature type="region of interest" description="Disordered" evidence="1">
    <location>
        <begin position="171"/>
        <end position="270"/>
    </location>
</feature>
<proteinExistence type="predicted"/>
<evidence type="ECO:0000313" key="4">
    <source>
        <dbReference type="Proteomes" id="UP000007015"/>
    </source>
</evidence>
<feature type="compositionally biased region" description="Basic residues" evidence="1">
    <location>
        <begin position="226"/>
        <end position="244"/>
    </location>
</feature>
<feature type="compositionally biased region" description="Basic and acidic residues" evidence="1">
    <location>
        <begin position="37"/>
        <end position="46"/>
    </location>
</feature>
<name>A2YYR7_ORYSI</name>
<accession>A2YYR7</accession>
<feature type="compositionally biased region" description="Low complexity" evidence="1">
    <location>
        <begin position="251"/>
        <end position="262"/>
    </location>
</feature>
<feature type="signal peptide" evidence="2">
    <location>
        <begin position="1"/>
        <end position="23"/>
    </location>
</feature>
<dbReference type="Proteomes" id="UP000007015">
    <property type="component" value="Chromosome 9"/>
</dbReference>
<dbReference type="Gramene" id="BGIOSGA030330-TA">
    <property type="protein sequence ID" value="BGIOSGA030330-PA"/>
    <property type="gene ID" value="BGIOSGA030330"/>
</dbReference>
<evidence type="ECO:0000256" key="1">
    <source>
        <dbReference type="SAM" id="MobiDB-lite"/>
    </source>
</evidence>
<protein>
    <submittedName>
        <fullName evidence="3">Uncharacterized protein</fullName>
    </submittedName>
</protein>
<gene>
    <name evidence="3" type="ORF">OsI_30484</name>
</gene>
<dbReference type="EMBL" id="CM000134">
    <property type="protein sequence ID" value="EAZ08228.1"/>
    <property type="molecule type" value="Genomic_DNA"/>
</dbReference>
<feature type="compositionally biased region" description="Basic residues" evidence="1">
    <location>
        <begin position="27"/>
        <end position="36"/>
    </location>
</feature>